<name>A0A7W2HHB1_9ACTN</name>
<sequence length="61" mass="6330">MQQVPAGSSRGGSVGRPVARAGLVAVELPVPYGDLRFAGGGGEQRFRVAVPVEVDRRGRPS</sequence>
<accession>A0A7W2HHB1</accession>
<gene>
    <name evidence="1" type="ORF">H1V43_20835</name>
</gene>
<comment type="caution">
    <text evidence="1">The sequence shown here is derived from an EMBL/GenBank/DDBJ whole genome shotgun (WGS) entry which is preliminary data.</text>
</comment>
<dbReference type="AlphaFoldDB" id="A0A7W2HHB1"/>
<dbReference type="Proteomes" id="UP000586976">
    <property type="component" value="Unassembled WGS sequence"/>
</dbReference>
<keyword evidence="2" id="KW-1185">Reference proteome</keyword>
<organism evidence="1 2">
    <name type="scientific">Streptomyces himalayensis subsp. aureolus</name>
    <dbReference type="NCBI Taxonomy" id="2758039"/>
    <lineage>
        <taxon>Bacteria</taxon>
        <taxon>Bacillati</taxon>
        <taxon>Actinomycetota</taxon>
        <taxon>Actinomycetes</taxon>
        <taxon>Kitasatosporales</taxon>
        <taxon>Streptomycetaceae</taxon>
        <taxon>Streptomyces</taxon>
        <taxon>Streptomyces himalayensis</taxon>
    </lineage>
</organism>
<reference evidence="1 2" key="1">
    <citation type="submission" date="2020-07" db="EMBL/GenBank/DDBJ databases">
        <title>Streptomyces isolated from Indian soil.</title>
        <authorList>
            <person name="Mandal S."/>
            <person name="Maiti P.K."/>
        </authorList>
    </citation>
    <scope>NUCLEOTIDE SEQUENCE [LARGE SCALE GENOMIC DNA]</scope>
    <source>
        <strain evidence="1 2">PSKA54</strain>
    </source>
</reference>
<evidence type="ECO:0000313" key="1">
    <source>
        <dbReference type="EMBL" id="MBA4863776.1"/>
    </source>
</evidence>
<proteinExistence type="predicted"/>
<evidence type="ECO:0000313" key="2">
    <source>
        <dbReference type="Proteomes" id="UP000586976"/>
    </source>
</evidence>
<protein>
    <submittedName>
        <fullName evidence="1">Uncharacterized protein</fullName>
    </submittedName>
</protein>
<dbReference type="EMBL" id="JACEQY010000023">
    <property type="protein sequence ID" value="MBA4863776.1"/>
    <property type="molecule type" value="Genomic_DNA"/>
</dbReference>